<feature type="transmembrane region" description="Helical" evidence="2">
    <location>
        <begin position="95"/>
        <end position="120"/>
    </location>
</feature>
<accession>W9G8V3</accession>
<reference evidence="3 4" key="1">
    <citation type="submission" date="2013-08" db="EMBL/GenBank/DDBJ databases">
        <title>Intrasporangium oryzae NRRL B-24470.</title>
        <authorList>
            <person name="Liu H."/>
            <person name="Wang G."/>
        </authorList>
    </citation>
    <scope>NUCLEOTIDE SEQUENCE [LARGE SCALE GENOMIC DNA]</scope>
    <source>
        <strain evidence="3 4">NRRL B-24470</strain>
    </source>
</reference>
<evidence type="ECO:0000313" key="4">
    <source>
        <dbReference type="Proteomes" id="UP000019489"/>
    </source>
</evidence>
<gene>
    <name evidence="3" type="ORF">N865_15380</name>
</gene>
<feature type="transmembrane region" description="Helical" evidence="2">
    <location>
        <begin position="70"/>
        <end position="88"/>
    </location>
</feature>
<proteinExistence type="predicted"/>
<organism evidence="3 4">
    <name type="scientific">Intrasporangium oryzae NRRL B-24470</name>
    <dbReference type="NCBI Taxonomy" id="1386089"/>
    <lineage>
        <taxon>Bacteria</taxon>
        <taxon>Bacillati</taxon>
        <taxon>Actinomycetota</taxon>
        <taxon>Actinomycetes</taxon>
        <taxon>Micrococcales</taxon>
        <taxon>Intrasporangiaceae</taxon>
        <taxon>Intrasporangium</taxon>
    </lineage>
</organism>
<feature type="region of interest" description="Disordered" evidence="1">
    <location>
        <begin position="1"/>
        <end position="38"/>
    </location>
</feature>
<name>W9G8V3_9MICO</name>
<comment type="caution">
    <text evidence="3">The sequence shown here is derived from an EMBL/GenBank/DDBJ whole genome shotgun (WGS) entry which is preliminary data.</text>
</comment>
<dbReference type="EMBL" id="AWSA01000019">
    <property type="protein sequence ID" value="EWT01682.1"/>
    <property type="molecule type" value="Genomic_DNA"/>
</dbReference>
<keyword evidence="2" id="KW-1133">Transmembrane helix</keyword>
<evidence type="ECO:0000256" key="1">
    <source>
        <dbReference type="SAM" id="MobiDB-lite"/>
    </source>
</evidence>
<feature type="transmembrane region" description="Helical" evidence="2">
    <location>
        <begin position="44"/>
        <end position="64"/>
    </location>
</feature>
<dbReference type="STRING" id="1386089.N865_15380"/>
<keyword evidence="2" id="KW-0472">Membrane</keyword>
<sequence length="124" mass="12700">MTIPPPDDPQNESPDPDAPRPGPPGTDDRPWEQPTPRRHGRKRLLGALAAVVYLAALLGTSLGWSSGATLLVGGVLFGVLAGTVLMAIEEMRPYAAGFLLGLAAVIVVGGGACIGLIAYVSSTV</sequence>
<keyword evidence="2" id="KW-0812">Transmembrane</keyword>
<keyword evidence="4" id="KW-1185">Reference proteome</keyword>
<dbReference type="AlphaFoldDB" id="W9G8V3"/>
<protein>
    <submittedName>
        <fullName evidence="3">Uncharacterized protein</fullName>
    </submittedName>
</protein>
<evidence type="ECO:0000313" key="3">
    <source>
        <dbReference type="EMBL" id="EWT01682.1"/>
    </source>
</evidence>
<evidence type="ECO:0000256" key="2">
    <source>
        <dbReference type="SAM" id="Phobius"/>
    </source>
</evidence>
<dbReference type="Proteomes" id="UP000019489">
    <property type="component" value="Unassembled WGS sequence"/>
</dbReference>
<dbReference type="RefSeq" id="WP_034805292.1">
    <property type="nucleotide sequence ID" value="NZ_AWSA01000019.1"/>
</dbReference>